<dbReference type="SUPFAM" id="SSF54236">
    <property type="entry name" value="Ubiquitin-like"/>
    <property type="match status" value="1"/>
</dbReference>
<dbReference type="AlphaFoldDB" id="A0AAN9GKA9"/>
<dbReference type="InterPro" id="IPR023214">
    <property type="entry name" value="HAD_sf"/>
</dbReference>
<dbReference type="SMART" id="SM00577">
    <property type="entry name" value="CPDc"/>
    <property type="match status" value="1"/>
</dbReference>
<organism evidence="6 7">
    <name type="scientific">Littorina saxatilis</name>
    <dbReference type="NCBI Taxonomy" id="31220"/>
    <lineage>
        <taxon>Eukaryota</taxon>
        <taxon>Metazoa</taxon>
        <taxon>Spiralia</taxon>
        <taxon>Lophotrochozoa</taxon>
        <taxon>Mollusca</taxon>
        <taxon>Gastropoda</taxon>
        <taxon>Caenogastropoda</taxon>
        <taxon>Littorinimorpha</taxon>
        <taxon>Littorinoidea</taxon>
        <taxon>Littorinidae</taxon>
        <taxon>Littorina</taxon>
    </lineage>
</organism>
<dbReference type="InterPro" id="IPR036412">
    <property type="entry name" value="HAD-like_sf"/>
</dbReference>
<dbReference type="InterPro" id="IPR004274">
    <property type="entry name" value="FCP1_dom"/>
</dbReference>
<keyword evidence="2" id="KW-0378">Hydrolase</keyword>
<evidence type="ECO:0000313" key="6">
    <source>
        <dbReference type="EMBL" id="KAK7111106.1"/>
    </source>
</evidence>
<protein>
    <recommendedName>
        <fullName evidence="5">FCP1 homology domain-containing protein</fullName>
    </recommendedName>
</protein>
<reference evidence="6 7" key="1">
    <citation type="submission" date="2024-02" db="EMBL/GenBank/DDBJ databases">
        <title>Chromosome-scale genome assembly of the rough periwinkle Littorina saxatilis.</title>
        <authorList>
            <person name="De Jode A."/>
            <person name="Faria R."/>
            <person name="Formenti G."/>
            <person name="Sims Y."/>
            <person name="Smith T.P."/>
            <person name="Tracey A."/>
            <person name="Wood J.M.D."/>
            <person name="Zagrodzka Z.B."/>
            <person name="Johannesson K."/>
            <person name="Butlin R.K."/>
            <person name="Leder E.H."/>
        </authorList>
    </citation>
    <scope>NUCLEOTIDE SEQUENCE [LARGE SCALE GENOMIC DNA]</scope>
    <source>
        <strain evidence="6">Snail1</strain>
        <tissue evidence="6">Muscle</tissue>
    </source>
</reference>
<evidence type="ECO:0000256" key="4">
    <source>
        <dbReference type="SAM" id="MobiDB-lite"/>
    </source>
</evidence>
<dbReference type="InterPro" id="IPR011943">
    <property type="entry name" value="HAD-SF_hydro_IIID"/>
</dbReference>
<keyword evidence="3" id="KW-0539">Nucleus</keyword>
<dbReference type="Proteomes" id="UP001374579">
    <property type="component" value="Unassembled WGS sequence"/>
</dbReference>
<dbReference type="Gene3D" id="3.40.50.1000">
    <property type="entry name" value="HAD superfamily/HAD-like"/>
    <property type="match status" value="1"/>
</dbReference>
<dbReference type="EMBL" id="JBAMIC010000003">
    <property type="protein sequence ID" value="KAK7111106.1"/>
    <property type="molecule type" value="Genomic_DNA"/>
</dbReference>
<evidence type="ECO:0000256" key="3">
    <source>
        <dbReference type="ARBA" id="ARBA00023242"/>
    </source>
</evidence>
<proteinExistence type="predicted"/>
<dbReference type="PANTHER" id="PTHR48493">
    <property type="entry name" value="UBIQUITIN-LIKE DOMAIN-CONTAINING CTD PHOSPHATASE 1"/>
    <property type="match status" value="1"/>
</dbReference>
<feature type="domain" description="FCP1 homology" evidence="5">
    <location>
        <begin position="136"/>
        <end position="296"/>
    </location>
</feature>
<dbReference type="Gene3D" id="3.10.20.90">
    <property type="entry name" value="Phosphatidylinositol 3-kinase Catalytic Subunit, Chain A, domain 1"/>
    <property type="match status" value="1"/>
</dbReference>
<dbReference type="NCBIfam" id="TIGR02245">
    <property type="entry name" value="HAD_IIID1"/>
    <property type="match status" value="1"/>
</dbReference>
<dbReference type="Pfam" id="PF03031">
    <property type="entry name" value="NIF"/>
    <property type="match status" value="1"/>
</dbReference>
<feature type="region of interest" description="Disordered" evidence="4">
    <location>
        <begin position="312"/>
        <end position="342"/>
    </location>
</feature>
<dbReference type="InterPro" id="IPR029071">
    <property type="entry name" value="Ubiquitin-like_domsf"/>
</dbReference>
<dbReference type="GO" id="GO:0004722">
    <property type="term" value="F:protein serine/threonine phosphatase activity"/>
    <property type="evidence" value="ECO:0007669"/>
    <property type="project" value="TreeGrafter"/>
</dbReference>
<feature type="compositionally biased region" description="Basic residues" evidence="4">
    <location>
        <begin position="313"/>
        <end position="322"/>
    </location>
</feature>
<accession>A0AAN9GKA9</accession>
<dbReference type="SUPFAM" id="SSF56784">
    <property type="entry name" value="HAD-like"/>
    <property type="match status" value="1"/>
</dbReference>
<keyword evidence="7" id="KW-1185">Reference proteome</keyword>
<dbReference type="GO" id="GO:0090364">
    <property type="term" value="P:regulation of proteasome assembly"/>
    <property type="evidence" value="ECO:0007669"/>
    <property type="project" value="InterPro"/>
</dbReference>
<dbReference type="PROSITE" id="PS50969">
    <property type="entry name" value="FCP1"/>
    <property type="match status" value="1"/>
</dbReference>
<dbReference type="PANTHER" id="PTHR48493:SF1">
    <property type="entry name" value="UBIQUITIN-LIKE DOMAIN-CONTAINING CTD PHOSPHATASE 1"/>
    <property type="match status" value="1"/>
</dbReference>
<dbReference type="InterPro" id="IPR051658">
    <property type="entry name" value="UBLCP1"/>
</dbReference>
<evidence type="ECO:0000256" key="2">
    <source>
        <dbReference type="ARBA" id="ARBA00022801"/>
    </source>
</evidence>
<evidence type="ECO:0000256" key="1">
    <source>
        <dbReference type="ARBA" id="ARBA00004123"/>
    </source>
</evidence>
<name>A0AAN9GKA9_9CAEN</name>
<dbReference type="GO" id="GO:0005634">
    <property type="term" value="C:nucleus"/>
    <property type="evidence" value="ECO:0007669"/>
    <property type="project" value="UniProtKB-SubCell"/>
</dbReference>
<evidence type="ECO:0000313" key="7">
    <source>
        <dbReference type="Proteomes" id="UP001374579"/>
    </source>
</evidence>
<feature type="compositionally biased region" description="Basic and acidic residues" evidence="4">
    <location>
        <begin position="323"/>
        <end position="336"/>
    </location>
</feature>
<sequence length="342" mass="39502">MAADVGDLIVKFSKKEYKICGLSGTDTISDLKNAIHNQTGVLPEHQKLAGFKVKVGQYNDSSQLSSMMLKPNMKLTLIGTRADVIAEVREPPPDLPEVINDFDIEDEVIALENREEYLAKVQRRIKDYKVTLLNPFRENKKLLVLDIDYTLFDHRSTAETPNELMRPYLHEFLKAAYEDYDIGIWSATSMRWIEAKLKILGVTNNPEYKICFHLDYDAMISVHTPKYGVIEVKPLGVLWGKFPEWSEKNTIMFDDIRRNFIMNPNNGLRIRAFRDAHTRRATDRELLKLSEYLRDIADLDDFSRLDHREWQSYRRKAPRKSKATSERKSSQAEGRGESGAGE</sequence>
<comment type="caution">
    <text evidence="6">The sequence shown here is derived from an EMBL/GenBank/DDBJ whole genome shotgun (WGS) entry which is preliminary data.</text>
</comment>
<evidence type="ECO:0000259" key="5">
    <source>
        <dbReference type="PROSITE" id="PS50969"/>
    </source>
</evidence>
<gene>
    <name evidence="6" type="ORF">V1264_014878</name>
</gene>
<comment type="subcellular location">
    <subcellularLocation>
        <location evidence="1">Nucleus</location>
    </subcellularLocation>
</comment>